<proteinExistence type="predicted"/>
<dbReference type="SMART" id="SM00822">
    <property type="entry name" value="PKS_KR"/>
    <property type="match status" value="1"/>
</dbReference>
<dbReference type="InterPro" id="IPR013968">
    <property type="entry name" value="PKS_KR"/>
</dbReference>
<comment type="caution">
    <text evidence="3">The sequence shown here is derived from an EMBL/GenBank/DDBJ whole genome shotgun (WGS) entry which is preliminary data.</text>
</comment>
<protein>
    <submittedName>
        <fullName evidence="3">SDR family NAD(P)-dependent oxidoreductase</fullName>
    </submittedName>
</protein>
<dbReference type="SUPFAM" id="SSF51735">
    <property type="entry name" value="NAD(P)-binding Rossmann-fold domains"/>
    <property type="match status" value="1"/>
</dbReference>
<name>A0A4R4ZGV4_9ACTN</name>
<keyword evidence="4" id="KW-1185">Reference proteome</keyword>
<evidence type="ECO:0000313" key="3">
    <source>
        <dbReference type="EMBL" id="TDD57635.1"/>
    </source>
</evidence>
<dbReference type="PANTHER" id="PTHR43775:SF51">
    <property type="entry name" value="INACTIVE PHENOLPHTHIOCEROL SYNTHESIS POLYKETIDE SYNTHASE TYPE I PKS1-RELATED"/>
    <property type="match status" value="1"/>
</dbReference>
<dbReference type="InterPro" id="IPR057326">
    <property type="entry name" value="KR_dom"/>
</dbReference>
<reference evidence="3 4" key="1">
    <citation type="submission" date="2019-03" db="EMBL/GenBank/DDBJ databases">
        <title>Draft genome sequences of novel Actinobacteria.</title>
        <authorList>
            <person name="Sahin N."/>
            <person name="Ay H."/>
            <person name="Saygin H."/>
        </authorList>
    </citation>
    <scope>NUCLEOTIDE SEQUENCE [LARGE SCALE GENOMIC DNA]</scope>
    <source>
        <strain evidence="3 4">H3C3</strain>
    </source>
</reference>
<dbReference type="GO" id="GO:0006633">
    <property type="term" value="P:fatty acid biosynthetic process"/>
    <property type="evidence" value="ECO:0007669"/>
    <property type="project" value="TreeGrafter"/>
</dbReference>
<dbReference type="GO" id="GO:0004312">
    <property type="term" value="F:fatty acid synthase activity"/>
    <property type="evidence" value="ECO:0007669"/>
    <property type="project" value="TreeGrafter"/>
</dbReference>
<dbReference type="Pfam" id="PF08659">
    <property type="entry name" value="KR"/>
    <property type="match status" value="1"/>
</dbReference>
<accession>A0A4R4ZGV4</accession>
<dbReference type="AlphaFoldDB" id="A0A4R4ZGV4"/>
<organism evidence="3 4">
    <name type="scientific">Actinomadura rubrisoli</name>
    <dbReference type="NCBI Taxonomy" id="2530368"/>
    <lineage>
        <taxon>Bacteria</taxon>
        <taxon>Bacillati</taxon>
        <taxon>Actinomycetota</taxon>
        <taxon>Actinomycetes</taxon>
        <taxon>Streptosporangiales</taxon>
        <taxon>Thermomonosporaceae</taxon>
        <taxon>Actinomadura</taxon>
    </lineage>
</organism>
<evidence type="ECO:0000313" key="4">
    <source>
        <dbReference type="Proteomes" id="UP000294513"/>
    </source>
</evidence>
<dbReference type="InterPro" id="IPR050091">
    <property type="entry name" value="PKS_NRPS_Biosynth_Enz"/>
</dbReference>
<dbReference type="Gene3D" id="3.40.50.720">
    <property type="entry name" value="NAD(P)-binding Rossmann-like Domain"/>
    <property type="match status" value="1"/>
</dbReference>
<dbReference type="EMBL" id="SMKU01000791">
    <property type="protein sequence ID" value="TDD57635.1"/>
    <property type="molecule type" value="Genomic_DNA"/>
</dbReference>
<dbReference type="Proteomes" id="UP000294513">
    <property type="component" value="Unassembled WGS sequence"/>
</dbReference>
<dbReference type="PANTHER" id="PTHR43775">
    <property type="entry name" value="FATTY ACID SYNTHASE"/>
    <property type="match status" value="1"/>
</dbReference>
<feature type="non-terminal residue" evidence="3">
    <location>
        <position position="158"/>
    </location>
</feature>
<evidence type="ECO:0000256" key="1">
    <source>
        <dbReference type="ARBA" id="ARBA00022679"/>
    </source>
</evidence>
<dbReference type="OrthoDB" id="9778690at2"/>
<feature type="domain" description="Ketoreductase" evidence="2">
    <location>
        <begin position="6"/>
        <end position="158"/>
    </location>
</feature>
<evidence type="ECO:0000259" key="2">
    <source>
        <dbReference type="SMART" id="SM00822"/>
    </source>
</evidence>
<gene>
    <name evidence="3" type="ORF">E1298_47525</name>
</gene>
<sequence length="158" mass="16777">PLNPNGTVLITGGTGTLGTITAKHLTTHHNTRHLLLLSRRGPDAPDATELTKELTELGATVTLAACDLTDRADLERHLAALDHPLTAVFHLAGVTDDATIENLTPDQLHTVVATKADTAHHLHHLTRTTDLATFTHYSSLTATLGNPGQANYAAANTY</sequence>
<keyword evidence="1" id="KW-0808">Transferase</keyword>
<dbReference type="RefSeq" id="WP_131903940.1">
    <property type="nucleotide sequence ID" value="NZ_SMKU01000791.1"/>
</dbReference>
<feature type="non-terminal residue" evidence="3">
    <location>
        <position position="1"/>
    </location>
</feature>
<dbReference type="InterPro" id="IPR036291">
    <property type="entry name" value="NAD(P)-bd_dom_sf"/>
</dbReference>